<feature type="binding site" evidence="14">
    <location>
        <position position="305"/>
    </location>
    <ligand>
        <name>S-adenosyl-L-methionine</name>
        <dbReference type="ChEBI" id="CHEBI:59789"/>
    </ligand>
</feature>
<dbReference type="PANTHER" id="PTHR22807:SF61">
    <property type="entry name" value="NOL1_NOP2_SUN FAMILY PROTEIN _ ANTITERMINATION NUSB DOMAIN-CONTAINING PROTEIN"/>
    <property type="match status" value="1"/>
</dbReference>
<reference evidence="16 17" key="1">
    <citation type="submission" date="2019-03" db="EMBL/GenBank/DDBJ databases">
        <title>Nitrincola sp. nov. isolated from an Indian soda lake.</title>
        <authorList>
            <person name="Joshi A."/>
            <person name="Thite S.V."/>
            <person name="Joseph N."/>
            <person name="Dhotre D."/>
            <person name="Moorthy M."/>
            <person name="Shouche Y.S."/>
        </authorList>
    </citation>
    <scope>NUCLEOTIDE SEQUENCE [LARGE SCALE GENOMIC DNA]</scope>
    <source>
        <strain evidence="16 17">MEB193</strain>
    </source>
</reference>
<dbReference type="InterPro" id="IPR001678">
    <property type="entry name" value="MeTrfase_RsmB-F_NOP2_dom"/>
</dbReference>
<dbReference type="CDD" id="cd02440">
    <property type="entry name" value="AdoMet_MTases"/>
    <property type="match status" value="1"/>
</dbReference>
<dbReference type="RefSeq" id="WP_149391735.1">
    <property type="nucleotide sequence ID" value="NZ_SMRS01000009.1"/>
</dbReference>
<evidence type="ECO:0000256" key="12">
    <source>
        <dbReference type="ARBA" id="ARBA00031088"/>
    </source>
</evidence>
<evidence type="ECO:0000256" key="4">
    <source>
        <dbReference type="ARBA" id="ARBA00012140"/>
    </source>
</evidence>
<dbReference type="InterPro" id="IPR023267">
    <property type="entry name" value="RCMT"/>
</dbReference>
<dbReference type="FunFam" id="3.40.50.150:FF:000022">
    <property type="entry name" value="Ribosomal RNA small subunit methyltransferase B"/>
    <property type="match status" value="1"/>
</dbReference>
<dbReference type="GO" id="GO:0070475">
    <property type="term" value="P:rRNA base methylation"/>
    <property type="evidence" value="ECO:0007669"/>
    <property type="project" value="TreeGrafter"/>
</dbReference>
<accession>A0A5A9W0Y3</accession>
<feature type="binding site" evidence="14">
    <location>
        <begin position="253"/>
        <end position="259"/>
    </location>
    <ligand>
        <name>S-adenosyl-L-methionine</name>
        <dbReference type="ChEBI" id="CHEBI:59789"/>
    </ligand>
</feature>
<dbReference type="GO" id="GO:0003723">
    <property type="term" value="F:RNA binding"/>
    <property type="evidence" value="ECO:0007669"/>
    <property type="project" value="UniProtKB-UniRule"/>
</dbReference>
<keyword evidence="5" id="KW-0963">Cytoplasm</keyword>
<comment type="similarity">
    <text evidence="3 14">Belongs to the class I-like SAM-binding methyltransferase superfamily. RsmB/NOP family.</text>
</comment>
<dbReference type="Gene3D" id="1.10.287.730">
    <property type="entry name" value="Helix hairpin bin"/>
    <property type="match status" value="1"/>
</dbReference>
<dbReference type="EMBL" id="SMRS01000009">
    <property type="protein sequence ID" value="KAA0873778.1"/>
    <property type="molecule type" value="Genomic_DNA"/>
</dbReference>
<evidence type="ECO:0000256" key="5">
    <source>
        <dbReference type="ARBA" id="ARBA00022490"/>
    </source>
</evidence>
<evidence type="ECO:0000256" key="13">
    <source>
        <dbReference type="ARBA" id="ARBA00047283"/>
    </source>
</evidence>
<evidence type="ECO:0000256" key="2">
    <source>
        <dbReference type="ARBA" id="ARBA00004496"/>
    </source>
</evidence>
<dbReference type="InterPro" id="IPR054728">
    <property type="entry name" value="RsmB-like_ferredoxin"/>
</dbReference>
<keyword evidence="17" id="KW-1185">Reference proteome</keyword>
<organism evidence="16 17">
    <name type="scientific">Nitrincola tapanii</name>
    <dbReference type="NCBI Taxonomy" id="1708751"/>
    <lineage>
        <taxon>Bacteria</taxon>
        <taxon>Pseudomonadati</taxon>
        <taxon>Pseudomonadota</taxon>
        <taxon>Gammaproteobacteria</taxon>
        <taxon>Oceanospirillales</taxon>
        <taxon>Oceanospirillaceae</taxon>
        <taxon>Nitrincola</taxon>
    </lineage>
</organism>
<dbReference type="Proteomes" id="UP000325302">
    <property type="component" value="Unassembled WGS sequence"/>
</dbReference>
<dbReference type="Pfam" id="PF01029">
    <property type="entry name" value="NusB"/>
    <property type="match status" value="1"/>
</dbReference>
<evidence type="ECO:0000256" key="10">
    <source>
        <dbReference type="ARBA" id="ARBA00022884"/>
    </source>
</evidence>
<dbReference type="AlphaFoldDB" id="A0A5A9W0Y3"/>
<dbReference type="PROSITE" id="PS51686">
    <property type="entry name" value="SAM_MT_RSMB_NOP"/>
    <property type="match status" value="1"/>
</dbReference>
<comment type="caution">
    <text evidence="16">The sequence shown here is derived from an EMBL/GenBank/DDBJ whole genome shotgun (WGS) entry which is preliminary data.</text>
</comment>
<dbReference type="InterPro" id="IPR035926">
    <property type="entry name" value="NusB-like_sf"/>
</dbReference>
<protein>
    <recommendedName>
        <fullName evidence="4">16S rRNA (cytosine(967)-C(5))-methyltransferase</fullName>
        <ecNumber evidence="4">2.1.1.176</ecNumber>
    </recommendedName>
    <alternativeName>
        <fullName evidence="11">16S rRNA m5C967 methyltransferase</fullName>
    </alternativeName>
    <alternativeName>
        <fullName evidence="12">rRNA (cytosine-C(5)-)-methyltransferase RsmB</fullName>
    </alternativeName>
</protein>
<dbReference type="NCBIfam" id="NF008149">
    <property type="entry name" value="PRK10901.1"/>
    <property type="match status" value="1"/>
</dbReference>
<keyword evidence="8 14" id="KW-0808">Transferase</keyword>
<keyword evidence="7 14" id="KW-0489">Methyltransferase</keyword>
<evidence type="ECO:0000256" key="11">
    <source>
        <dbReference type="ARBA" id="ARBA00030399"/>
    </source>
</evidence>
<dbReference type="InterPro" id="IPR029063">
    <property type="entry name" value="SAM-dependent_MTases_sf"/>
</dbReference>
<dbReference type="InterPro" id="IPR018314">
    <property type="entry name" value="RsmB/NOL1/NOP2-like_CS"/>
</dbReference>
<feature type="binding site" evidence="14">
    <location>
        <position position="323"/>
    </location>
    <ligand>
        <name>S-adenosyl-L-methionine</name>
        <dbReference type="ChEBI" id="CHEBI:59789"/>
    </ligand>
</feature>
<dbReference type="PANTHER" id="PTHR22807">
    <property type="entry name" value="NOP2 YEAST -RELATED NOL1/NOP2/FMU SUN DOMAIN-CONTAINING"/>
    <property type="match status" value="1"/>
</dbReference>
<comment type="catalytic activity">
    <reaction evidence="13">
        <text>cytidine(967) in 16S rRNA + S-adenosyl-L-methionine = 5-methylcytidine(967) in 16S rRNA + S-adenosyl-L-homocysteine + H(+)</text>
        <dbReference type="Rhea" id="RHEA:42748"/>
        <dbReference type="Rhea" id="RHEA-COMP:10219"/>
        <dbReference type="Rhea" id="RHEA-COMP:10220"/>
        <dbReference type="ChEBI" id="CHEBI:15378"/>
        <dbReference type="ChEBI" id="CHEBI:57856"/>
        <dbReference type="ChEBI" id="CHEBI:59789"/>
        <dbReference type="ChEBI" id="CHEBI:74483"/>
        <dbReference type="ChEBI" id="CHEBI:82748"/>
        <dbReference type="EC" id="2.1.1.176"/>
    </reaction>
</comment>
<evidence type="ECO:0000259" key="15">
    <source>
        <dbReference type="PROSITE" id="PS51686"/>
    </source>
</evidence>
<name>A0A5A9W0Y3_9GAMM</name>
<dbReference type="PRINTS" id="PR02008">
    <property type="entry name" value="RCMTFAMILY"/>
</dbReference>
<evidence type="ECO:0000256" key="9">
    <source>
        <dbReference type="ARBA" id="ARBA00022691"/>
    </source>
</evidence>
<evidence type="ECO:0000256" key="7">
    <source>
        <dbReference type="ARBA" id="ARBA00022603"/>
    </source>
</evidence>
<sequence length="443" mass="49806">MSPFRLQATKLIESLILGQGSLSSLLPPALTQVREEERPLLQQLCYGTLREFFRLEAIALHLLREPPRERDADVLALILIGLYQLREMRTATHAAVDETVKTARLLNKPWAKGLINALLRRYLREEDQLIAELHAESSTFRYNHPDWMLDKLRHNWPEHWQQLVWENDQRAPMTLRVNSRLTSRAAMLTKLQEAGIQAHLGAHSPTSIYLQTPCDVTQLPGFARGEISVQDEAAQLSAELLQLAPGQRVLDACAAPGGKLCHLLEKEENLAEVIALELNPKRAARINENLERLGLSDACHLILTDATQTDWWDGRPFDRILIDAPCSGSGVIRRNPDIKLLRLSEDLLALAKIQLSLLEALWPLLAPGGLLVYATCSIFPQENERVIERFCRQHADAEIDPIPLSLGVDRQGMRQIFPALDGPDGFFYARLRKGSPAEGEQTG</sequence>
<feature type="active site" description="Nucleophile" evidence="14">
    <location>
        <position position="376"/>
    </location>
</feature>
<evidence type="ECO:0000256" key="8">
    <source>
        <dbReference type="ARBA" id="ARBA00022679"/>
    </source>
</evidence>
<dbReference type="PROSITE" id="PS01153">
    <property type="entry name" value="NOL1_NOP2_SUN"/>
    <property type="match status" value="1"/>
</dbReference>
<keyword evidence="10 14" id="KW-0694">RNA-binding</keyword>
<dbReference type="SUPFAM" id="SSF53335">
    <property type="entry name" value="S-adenosyl-L-methionine-dependent methyltransferases"/>
    <property type="match status" value="1"/>
</dbReference>
<dbReference type="GO" id="GO:0009383">
    <property type="term" value="F:rRNA (cytosine-C5-)-methyltransferase activity"/>
    <property type="evidence" value="ECO:0007669"/>
    <property type="project" value="TreeGrafter"/>
</dbReference>
<dbReference type="InterPro" id="IPR006027">
    <property type="entry name" value="NusB_RsmB_TIM44"/>
</dbReference>
<evidence type="ECO:0000313" key="17">
    <source>
        <dbReference type="Proteomes" id="UP000325302"/>
    </source>
</evidence>
<dbReference type="Pfam" id="PF22458">
    <property type="entry name" value="RsmF-B_ferredox"/>
    <property type="match status" value="1"/>
</dbReference>
<dbReference type="OrthoDB" id="9810297at2"/>
<dbReference type="InterPro" id="IPR049560">
    <property type="entry name" value="MeTrfase_RsmB-F_NOP2_cat"/>
</dbReference>
<evidence type="ECO:0000256" key="14">
    <source>
        <dbReference type="PROSITE-ProRule" id="PRU01023"/>
    </source>
</evidence>
<dbReference type="GO" id="GO:0006355">
    <property type="term" value="P:regulation of DNA-templated transcription"/>
    <property type="evidence" value="ECO:0007669"/>
    <property type="project" value="InterPro"/>
</dbReference>
<gene>
    <name evidence="16" type="primary">rsmB</name>
    <name evidence="16" type="ORF">E1H14_12060</name>
</gene>
<evidence type="ECO:0000256" key="3">
    <source>
        <dbReference type="ARBA" id="ARBA00007494"/>
    </source>
</evidence>
<feature type="domain" description="SAM-dependent MTase RsmB/NOP-type" evidence="15">
    <location>
        <begin position="163"/>
        <end position="434"/>
    </location>
</feature>
<dbReference type="Pfam" id="PF01189">
    <property type="entry name" value="Methyltr_RsmB-F"/>
    <property type="match status" value="1"/>
</dbReference>
<dbReference type="SUPFAM" id="SSF48013">
    <property type="entry name" value="NusB-like"/>
    <property type="match status" value="1"/>
</dbReference>
<dbReference type="InterPro" id="IPR004573">
    <property type="entry name" value="rRNA_ssu_MeTfrase_B"/>
</dbReference>
<evidence type="ECO:0000313" key="16">
    <source>
        <dbReference type="EMBL" id="KAA0873778.1"/>
    </source>
</evidence>
<keyword evidence="9 14" id="KW-0949">S-adenosyl-L-methionine</keyword>
<feature type="binding site" evidence="14">
    <location>
        <position position="277"/>
    </location>
    <ligand>
        <name>S-adenosyl-L-methionine</name>
        <dbReference type="ChEBI" id="CHEBI:59789"/>
    </ligand>
</feature>
<dbReference type="Gene3D" id="3.30.70.1170">
    <property type="entry name" value="Sun protein, domain 3"/>
    <property type="match status" value="1"/>
</dbReference>
<comment type="function">
    <text evidence="1">Specifically methylates the cytosine at position 967 (m5C967) of 16S rRNA.</text>
</comment>
<dbReference type="Gene3D" id="1.10.940.10">
    <property type="entry name" value="NusB-like"/>
    <property type="match status" value="1"/>
</dbReference>
<dbReference type="Gene3D" id="3.40.50.150">
    <property type="entry name" value="Vaccinia Virus protein VP39"/>
    <property type="match status" value="1"/>
</dbReference>
<evidence type="ECO:0000256" key="1">
    <source>
        <dbReference type="ARBA" id="ARBA00002724"/>
    </source>
</evidence>
<dbReference type="GO" id="GO:0005829">
    <property type="term" value="C:cytosol"/>
    <property type="evidence" value="ECO:0007669"/>
    <property type="project" value="TreeGrafter"/>
</dbReference>
<dbReference type="NCBIfam" id="TIGR00563">
    <property type="entry name" value="rsmB"/>
    <property type="match status" value="1"/>
</dbReference>
<comment type="subcellular location">
    <subcellularLocation>
        <location evidence="2">Cytoplasm</location>
    </subcellularLocation>
</comment>
<dbReference type="EC" id="2.1.1.176" evidence="4"/>
<keyword evidence="6" id="KW-0698">rRNA processing</keyword>
<evidence type="ECO:0000256" key="6">
    <source>
        <dbReference type="ARBA" id="ARBA00022552"/>
    </source>
</evidence>
<proteinExistence type="inferred from homology"/>